<dbReference type="AlphaFoldDB" id="A0AAD5WWJ8"/>
<organism evidence="2 3">
    <name type="scientific">Rhizophlyctis rosea</name>
    <dbReference type="NCBI Taxonomy" id="64517"/>
    <lineage>
        <taxon>Eukaryota</taxon>
        <taxon>Fungi</taxon>
        <taxon>Fungi incertae sedis</taxon>
        <taxon>Chytridiomycota</taxon>
        <taxon>Chytridiomycota incertae sedis</taxon>
        <taxon>Chytridiomycetes</taxon>
        <taxon>Rhizophlyctidales</taxon>
        <taxon>Rhizophlyctidaceae</taxon>
        <taxon>Rhizophlyctis</taxon>
    </lineage>
</organism>
<keyword evidence="3" id="KW-1185">Reference proteome</keyword>
<evidence type="ECO:0000313" key="2">
    <source>
        <dbReference type="EMBL" id="KAJ3033674.1"/>
    </source>
</evidence>
<feature type="domain" description="Large ribosomal subunit protein eL19" evidence="1">
    <location>
        <begin position="18"/>
        <end position="125"/>
    </location>
</feature>
<accession>A0AAD5WWJ8</accession>
<proteinExistence type="predicted"/>
<gene>
    <name evidence="2" type="primary">RPL19_2</name>
    <name evidence="2" type="ORF">HK097_004758</name>
</gene>
<evidence type="ECO:0000313" key="3">
    <source>
        <dbReference type="Proteomes" id="UP001212841"/>
    </source>
</evidence>
<dbReference type="InterPro" id="IPR039547">
    <property type="entry name" value="Ribosomal_eL19"/>
</dbReference>
<name>A0AAD5WWJ8_9FUNG</name>
<dbReference type="Pfam" id="PF25476">
    <property type="entry name" value="Ribosomal_L19e_C"/>
    <property type="match status" value="1"/>
</dbReference>
<sequence>MLTKCQCQLSSTPDTYYEPSTTQVITGQNICKNAVDGFTIRKPKASHSRLPVREKTAFKSRGRHTITRKRHGIAEARMPTAVLWMRRMRVLRRLLRKYMHVLYMKAKGNVLENKRVLLEYIHKAKAEKVRSKLNADPPDAQRLKAKGARRRRHQRFKSGWRLFSVERRRLPHKAVACVIDSVPAMRV</sequence>
<keyword evidence="2" id="KW-0687">Ribonucleoprotein</keyword>
<dbReference type="Gene3D" id="1.10.1200.240">
    <property type="match status" value="1"/>
</dbReference>
<dbReference type="InterPro" id="IPR035970">
    <property type="entry name" value="60S_ribosomal_eL19_sf"/>
</dbReference>
<dbReference type="EMBL" id="JADGJD010002256">
    <property type="protein sequence ID" value="KAJ3033674.1"/>
    <property type="molecule type" value="Genomic_DNA"/>
</dbReference>
<dbReference type="SMART" id="SM01416">
    <property type="entry name" value="Ribosomal_L19e"/>
    <property type="match status" value="1"/>
</dbReference>
<dbReference type="Proteomes" id="UP001212841">
    <property type="component" value="Unassembled WGS sequence"/>
</dbReference>
<dbReference type="InterPro" id="IPR000196">
    <property type="entry name" value="Ribosomal_eL19_dom"/>
</dbReference>
<protein>
    <submittedName>
        <fullName evidence="2">60S ribosomal protein L19</fullName>
    </submittedName>
</protein>
<dbReference type="SUPFAM" id="SSF48140">
    <property type="entry name" value="Ribosomal protein L19 (L19e)"/>
    <property type="match status" value="1"/>
</dbReference>
<comment type="caution">
    <text evidence="2">The sequence shown here is derived from an EMBL/GenBank/DDBJ whole genome shotgun (WGS) entry which is preliminary data.</text>
</comment>
<evidence type="ECO:0000259" key="1">
    <source>
        <dbReference type="SMART" id="SM01416"/>
    </source>
</evidence>
<dbReference type="GO" id="GO:0003723">
    <property type="term" value="F:RNA binding"/>
    <property type="evidence" value="ECO:0007669"/>
    <property type="project" value="InterPro"/>
</dbReference>
<dbReference type="GO" id="GO:0006412">
    <property type="term" value="P:translation"/>
    <property type="evidence" value="ECO:0007669"/>
    <property type="project" value="InterPro"/>
</dbReference>
<keyword evidence="2" id="KW-0689">Ribosomal protein</keyword>
<feature type="non-terminal residue" evidence="2">
    <location>
        <position position="187"/>
    </location>
</feature>
<dbReference type="PANTHER" id="PTHR10722">
    <property type="entry name" value="60S RIBOSOMAL PROTEIN L19"/>
    <property type="match status" value="1"/>
</dbReference>
<dbReference type="InterPro" id="IPR057260">
    <property type="entry name" value="Ribosomal_L19e_C"/>
</dbReference>
<dbReference type="GO" id="GO:0022625">
    <property type="term" value="C:cytosolic large ribosomal subunit"/>
    <property type="evidence" value="ECO:0007669"/>
    <property type="project" value="InterPro"/>
</dbReference>
<reference evidence="2" key="1">
    <citation type="submission" date="2020-05" db="EMBL/GenBank/DDBJ databases">
        <title>Phylogenomic resolution of chytrid fungi.</title>
        <authorList>
            <person name="Stajich J.E."/>
            <person name="Amses K."/>
            <person name="Simmons R."/>
            <person name="Seto K."/>
            <person name="Myers J."/>
            <person name="Bonds A."/>
            <person name="Quandt C.A."/>
            <person name="Barry K."/>
            <person name="Liu P."/>
            <person name="Grigoriev I."/>
            <person name="Longcore J.E."/>
            <person name="James T.Y."/>
        </authorList>
    </citation>
    <scope>NUCLEOTIDE SEQUENCE</scope>
    <source>
        <strain evidence="2">JEL0318</strain>
    </source>
</reference>
<dbReference type="GO" id="GO:0003735">
    <property type="term" value="F:structural constituent of ribosome"/>
    <property type="evidence" value="ECO:0007669"/>
    <property type="project" value="InterPro"/>
</dbReference>